<dbReference type="InterPro" id="IPR022985">
    <property type="entry name" value="Sulfate_CysZ"/>
</dbReference>
<keyword evidence="7 11" id="KW-1133">Transmembrane helix</keyword>
<keyword evidence="8 11" id="KW-0764">Sulfate transport</keyword>
<feature type="transmembrane region" description="Helical" evidence="11">
    <location>
        <begin position="27"/>
        <end position="50"/>
    </location>
</feature>
<dbReference type="HAMAP" id="MF_00468">
    <property type="entry name" value="CysZ"/>
    <property type="match status" value="1"/>
</dbReference>
<evidence type="ECO:0000256" key="2">
    <source>
        <dbReference type="ARBA" id="ARBA00022448"/>
    </source>
</evidence>
<evidence type="ECO:0000256" key="8">
    <source>
        <dbReference type="ARBA" id="ARBA00023032"/>
    </source>
</evidence>
<dbReference type="Pfam" id="PF07264">
    <property type="entry name" value="EI24"/>
    <property type="match status" value="1"/>
</dbReference>
<evidence type="ECO:0000313" key="12">
    <source>
        <dbReference type="EMBL" id="TVT51946.1"/>
    </source>
</evidence>
<evidence type="ECO:0000256" key="9">
    <source>
        <dbReference type="ARBA" id="ARBA00023136"/>
    </source>
</evidence>
<sequence>MKNTPLTGFNHLLQGMKMLMQPGLRKYTLVPLAINFVVFIVIGWIGYAQFGGLLNSLLPEESWLSFLRWILWPLFALSLLLVTFYTFTTIANLIAAPFNSRLSAKVEELLTGNRPPDSRLTIRQLILPTILSELRKLSYFLIRALPLLLLFLIPGVNLIAPFLWLLFSAWFLSIEYADYPMGNHGLTFQSQHQRLKSFRMTALGFGGGVTLLMMVPLLNFVAMPAAVIGATRLWCEHNREA</sequence>
<evidence type="ECO:0000256" key="10">
    <source>
        <dbReference type="ARBA" id="ARBA00023192"/>
    </source>
</evidence>
<dbReference type="InterPro" id="IPR050480">
    <property type="entry name" value="CysZ-like"/>
</dbReference>
<evidence type="ECO:0000256" key="5">
    <source>
        <dbReference type="ARBA" id="ARBA00022605"/>
    </source>
</evidence>
<evidence type="ECO:0000256" key="11">
    <source>
        <dbReference type="HAMAP-Rule" id="MF_00468"/>
    </source>
</evidence>
<keyword evidence="2 11" id="KW-0813">Transport</keyword>
<keyword evidence="4 11" id="KW-0997">Cell inner membrane</keyword>
<dbReference type="GO" id="GO:0005886">
    <property type="term" value="C:plasma membrane"/>
    <property type="evidence" value="ECO:0007669"/>
    <property type="project" value="UniProtKB-SubCell"/>
</dbReference>
<keyword evidence="9 11" id="KW-0472">Membrane</keyword>
<evidence type="ECO:0000256" key="1">
    <source>
        <dbReference type="ARBA" id="ARBA00004141"/>
    </source>
</evidence>
<feature type="transmembrane region" description="Helical" evidence="11">
    <location>
        <begin position="200"/>
        <end position="222"/>
    </location>
</feature>
<evidence type="ECO:0000256" key="6">
    <source>
        <dbReference type="ARBA" id="ARBA00022692"/>
    </source>
</evidence>
<dbReference type="AlphaFoldDB" id="A0A558CT71"/>
<dbReference type="Proteomes" id="UP000317355">
    <property type="component" value="Unassembled WGS sequence"/>
</dbReference>
<reference evidence="12 13" key="1">
    <citation type="submission" date="2019-07" db="EMBL/GenBank/DDBJ databases">
        <title>The pathways for chlorine oxyanion respiration interact through the shared metabolite chlorate.</title>
        <authorList>
            <person name="Barnum T.P."/>
            <person name="Cheng Y."/>
            <person name="Hill K.A."/>
            <person name="Lucas L.N."/>
            <person name="Carlson H.K."/>
            <person name="Coates J.D."/>
        </authorList>
    </citation>
    <scope>NUCLEOTIDE SEQUENCE [LARGE SCALE GENOMIC DNA]</scope>
    <source>
        <strain evidence="12">BK-3</strain>
    </source>
</reference>
<evidence type="ECO:0000256" key="4">
    <source>
        <dbReference type="ARBA" id="ARBA00022519"/>
    </source>
</evidence>
<dbReference type="InterPro" id="IPR059112">
    <property type="entry name" value="CysZ/EI24"/>
</dbReference>
<proteinExistence type="inferred from homology"/>
<gene>
    <name evidence="11 12" type="primary">cysZ</name>
    <name evidence="12" type="ORF">FHK82_14465</name>
</gene>
<name>A0A558CT71_9GAMM</name>
<comment type="caution">
    <text evidence="12">The sequence shown here is derived from an EMBL/GenBank/DDBJ whole genome shotgun (WGS) entry which is preliminary data.</text>
</comment>
<accession>A0A558CT71</accession>
<comment type="function">
    <text evidence="11">High affinity, high specificity proton-dependent sulfate transporter, which mediates sulfate uptake. Provides the sulfur source for the cysteine synthesis pathway.</text>
</comment>
<evidence type="ECO:0000256" key="3">
    <source>
        <dbReference type="ARBA" id="ARBA00022475"/>
    </source>
</evidence>
<keyword evidence="6 11" id="KW-0812">Transmembrane</keyword>
<dbReference type="NCBIfam" id="NF003433">
    <property type="entry name" value="PRK04949.1"/>
    <property type="match status" value="1"/>
</dbReference>
<dbReference type="PANTHER" id="PTHR37468">
    <property type="entry name" value="SULFATE TRANSPORTER CYSZ"/>
    <property type="match status" value="1"/>
</dbReference>
<protein>
    <recommendedName>
        <fullName evidence="11">Sulfate transporter CysZ</fullName>
    </recommendedName>
</protein>
<dbReference type="GO" id="GO:0019344">
    <property type="term" value="P:cysteine biosynthetic process"/>
    <property type="evidence" value="ECO:0007669"/>
    <property type="project" value="UniProtKB-UniRule"/>
</dbReference>
<dbReference type="STRING" id="1543721.AAY24_04105"/>
<comment type="subcellular location">
    <subcellularLocation>
        <location evidence="11">Cell inner membrane</location>
        <topology evidence="11">Multi-pass membrane protein</topology>
    </subcellularLocation>
    <subcellularLocation>
        <location evidence="1">Membrane</location>
        <topology evidence="1">Multi-pass membrane protein</topology>
    </subcellularLocation>
</comment>
<keyword evidence="10 11" id="KW-0198">Cysteine biosynthesis</keyword>
<evidence type="ECO:0000313" key="13">
    <source>
        <dbReference type="Proteomes" id="UP000317355"/>
    </source>
</evidence>
<dbReference type="EMBL" id="VMRY01000079">
    <property type="protein sequence ID" value="TVT51946.1"/>
    <property type="molecule type" value="Genomic_DNA"/>
</dbReference>
<keyword evidence="3 11" id="KW-1003">Cell membrane</keyword>
<organism evidence="12 13">
    <name type="scientific">Sedimenticola thiotaurini</name>
    <dbReference type="NCBI Taxonomy" id="1543721"/>
    <lineage>
        <taxon>Bacteria</taxon>
        <taxon>Pseudomonadati</taxon>
        <taxon>Pseudomonadota</taxon>
        <taxon>Gammaproteobacteria</taxon>
        <taxon>Chromatiales</taxon>
        <taxon>Sedimenticolaceae</taxon>
        <taxon>Sedimenticola</taxon>
    </lineage>
</organism>
<feature type="transmembrane region" description="Helical" evidence="11">
    <location>
        <begin position="137"/>
        <end position="156"/>
    </location>
</feature>
<comment type="similarity">
    <text evidence="11">Belongs to the CysZ family.</text>
</comment>
<evidence type="ECO:0000256" key="7">
    <source>
        <dbReference type="ARBA" id="ARBA00022989"/>
    </source>
</evidence>
<dbReference type="PANTHER" id="PTHR37468:SF1">
    <property type="entry name" value="SULFATE TRANSPORTER CYSZ"/>
    <property type="match status" value="1"/>
</dbReference>
<dbReference type="GO" id="GO:0000103">
    <property type="term" value="P:sulfate assimilation"/>
    <property type="evidence" value="ECO:0007669"/>
    <property type="project" value="InterPro"/>
</dbReference>
<feature type="transmembrane region" description="Helical" evidence="11">
    <location>
        <begin position="70"/>
        <end position="95"/>
    </location>
</feature>
<dbReference type="GO" id="GO:0009675">
    <property type="term" value="F:high-affinity sulfate:proton symporter activity"/>
    <property type="evidence" value="ECO:0007669"/>
    <property type="project" value="TreeGrafter"/>
</dbReference>
<keyword evidence="5 11" id="KW-0028">Amino-acid biosynthesis</keyword>